<name>A0A7Y0A320_9BURK</name>
<accession>A0A7Y0A320</accession>
<comment type="caution">
    <text evidence="1">The sequence shown here is derived from an EMBL/GenBank/DDBJ whole genome shotgun (WGS) entry which is preliminary data.</text>
</comment>
<protein>
    <submittedName>
        <fullName evidence="1">Uncharacterized protein</fullName>
    </submittedName>
</protein>
<evidence type="ECO:0000313" key="2">
    <source>
        <dbReference type="Proteomes" id="UP000583127"/>
    </source>
</evidence>
<evidence type="ECO:0000313" key="1">
    <source>
        <dbReference type="EMBL" id="NML35504.1"/>
    </source>
</evidence>
<gene>
    <name evidence="1" type="ORF">HHL14_32425</name>
</gene>
<dbReference type="RefSeq" id="WP_169501680.1">
    <property type="nucleotide sequence ID" value="NZ_JABBFZ010000046.1"/>
</dbReference>
<dbReference type="AlphaFoldDB" id="A0A7Y0A320"/>
<dbReference type="EMBL" id="JABBFZ010000046">
    <property type="protein sequence ID" value="NML35504.1"/>
    <property type="molecule type" value="Genomic_DNA"/>
</dbReference>
<proteinExistence type="predicted"/>
<keyword evidence="2" id="KW-1185">Reference proteome</keyword>
<organism evidence="1 2">
    <name type="scientific">Paraburkholderia antibiotica</name>
    <dbReference type="NCBI Taxonomy" id="2728839"/>
    <lineage>
        <taxon>Bacteria</taxon>
        <taxon>Pseudomonadati</taxon>
        <taxon>Pseudomonadota</taxon>
        <taxon>Betaproteobacteria</taxon>
        <taxon>Burkholderiales</taxon>
        <taxon>Burkholderiaceae</taxon>
        <taxon>Paraburkholderia</taxon>
    </lineage>
</organism>
<dbReference type="Proteomes" id="UP000583127">
    <property type="component" value="Unassembled WGS sequence"/>
</dbReference>
<reference evidence="1 2" key="1">
    <citation type="submission" date="2020-04" db="EMBL/GenBank/DDBJ databases">
        <title>Paraburkholderia sp. G-4-1-8 isolated from soil.</title>
        <authorList>
            <person name="Dahal R.H."/>
        </authorList>
    </citation>
    <scope>NUCLEOTIDE SEQUENCE [LARGE SCALE GENOMIC DNA]</scope>
    <source>
        <strain evidence="1 2">G-4-1-8</strain>
    </source>
</reference>
<sequence length="113" mass="13238">MADANHKARLSRAERSRRITVTLRDTPDGYSLDTPPRPQQPFMPWEHIDRWLGAGNLFSTGQRVNVSVDYIRQYFTVTPEYDYAAIKREREAFAIGRKADNDELRKIWRAQGR</sequence>